<dbReference type="Gramene" id="mRNA:HanXRQr2_Chr09g0367151">
    <property type="protein sequence ID" value="CDS:HanXRQr2_Chr09g0367151.1"/>
    <property type="gene ID" value="HanXRQr2_Chr09g0367151"/>
</dbReference>
<evidence type="ECO:0000313" key="2">
    <source>
        <dbReference type="Proteomes" id="UP000215914"/>
    </source>
</evidence>
<gene>
    <name evidence="1" type="ORF">HanXRQr2_Chr09g0367151</name>
</gene>
<protein>
    <submittedName>
        <fullName evidence="1">Uncharacterized protein</fullName>
    </submittedName>
</protein>
<evidence type="ECO:0000313" key="1">
    <source>
        <dbReference type="EMBL" id="KAF5789120.1"/>
    </source>
</evidence>
<proteinExistence type="predicted"/>
<comment type="caution">
    <text evidence="1">The sequence shown here is derived from an EMBL/GenBank/DDBJ whole genome shotgun (WGS) entry which is preliminary data.</text>
</comment>
<reference evidence="1" key="2">
    <citation type="submission" date="2020-06" db="EMBL/GenBank/DDBJ databases">
        <title>Helianthus annuus Genome sequencing and assembly Release 2.</title>
        <authorList>
            <person name="Gouzy J."/>
            <person name="Langlade N."/>
            <person name="Munos S."/>
        </authorList>
    </citation>
    <scope>NUCLEOTIDE SEQUENCE</scope>
    <source>
        <tissue evidence="1">Leaves</tissue>
    </source>
</reference>
<reference evidence="1" key="1">
    <citation type="journal article" date="2017" name="Nature">
        <title>The sunflower genome provides insights into oil metabolism, flowering and Asterid evolution.</title>
        <authorList>
            <person name="Badouin H."/>
            <person name="Gouzy J."/>
            <person name="Grassa C.J."/>
            <person name="Murat F."/>
            <person name="Staton S.E."/>
            <person name="Cottret L."/>
            <person name="Lelandais-Briere C."/>
            <person name="Owens G.L."/>
            <person name="Carrere S."/>
            <person name="Mayjonade B."/>
            <person name="Legrand L."/>
            <person name="Gill N."/>
            <person name="Kane N.C."/>
            <person name="Bowers J.E."/>
            <person name="Hubner S."/>
            <person name="Bellec A."/>
            <person name="Berard A."/>
            <person name="Berges H."/>
            <person name="Blanchet N."/>
            <person name="Boniface M.C."/>
            <person name="Brunel D."/>
            <person name="Catrice O."/>
            <person name="Chaidir N."/>
            <person name="Claudel C."/>
            <person name="Donnadieu C."/>
            <person name="Faraut T."/>
            <person name="Fievet G."/>
            <person name="Helmstetter N."/>
            <person name="King M."/>
            <person name="Knapp S.J."/>
            <person name="Lai Z."/>
            <person name="Le Paslier M.C."/>
            <person name="Lippi Y."/>
            <person name="Lorenzon L."/>
            <person name="Mandel J.R."/>
            <person name="Marage G."/>
            <person name="Marchand G."/>
            <person name="Marquand E."/>
            <person name="Bret-Mestries E."/>
            <person name="Morien E."/>
            <person name="Nambeesan S."/>
            <person name="Nguyen T."/>
            <person name="Pegot-Espagnet P."/>
            <person name="Pouilly N."/>
            <person name="Raftis F."/>
            <person name="Sallet E."/>
            <person name="Schiex T."/>
            <person name="Thomas J."/>
            <person name="Vandecasteele C."/>
            <person name="Vares D."/>
            <person name="Vear F."/>
            <person name="Vautrin S."/>
            <person name="Crespi M."/>
            <person name="Mangin B."/>
            <person name="Burke J.M."/>
            <person name="Salse J."/>
            <person name="Munos S."/>
            <person name="Vincourt P."/>
            <person name="Rieseberg L.H."/>
            <person name="Langlade N.B."/>
        </authorList>
    </citation>
    <scope>NUCLEOTIDE SEQUENCE</scope>
    <source>
        <tissue evidence="1">Leaves</tissue>
    </source>
</reference>
<sequence length="99" mass="10586">MPEKTSTNTSTTTCRTVMKMVVVSEHGGDAVVAAVVCEHGGGGVFMQVKGTRGGITSDGFHHSHYPIRKCHVINHISITSDRNGLGVESLVMGIPIYKY</sequence>
<accession>A0A9K3I352</accession>
<dbReference type="AlphaFoldDB" id="A0A9K3I352"/>
<dbReference type="Proteomes" id="UP000215914">
    <property type="component" value="Unassembled WGS sequence"/>
</dbReference>
<keyword evidence="2" id="KW-1185">Reference proteome</keyword>
<name>A0A9K3I352_HELAN</name>
<organism evidence="1 2">
    <name type="scientific">Helianthus annuus</name>
    <name type="common">Common sunflower</name>
    <dbReference type="NCBI Taxonomy" id="4232"/>
    <lineage>
        <taxon>Eukaryota</taxon>
        <taxon>Viridiplantae</taxon>
        <taxon>Streptophyta</taxon>
        <taxon>Embryophyta</taxon>
        <taxon>Tracheophyta</taxon>
        <taxon>Spermatophyta</taxon>
        <taxon>Magnoliopsida</taxon>
        <taxon>eudicotyledons</taxon>
        <taxon>Gunneridae</taxon>
        <taxon>Pentapetalae</taxon>
        <taxon>asterids</taxon>
        <taxon>campanulids</taxon>
        <taxon>Asterales</taxon>
        <taxon>Asteraceae</taxon>
        <taxon>Asteroideae</taxon>
        <taxon>Heliantheae alliance</taxon>
        <taxon>Heliantheae</taxon>
        <taxon>Helianthus</taxon>
    </lineage>
</organism>
<dbReference type="EMBL" id="MNCJ02000324">
    <property type="protein sequence ID" value="KAF5789120.1"/>
    <property type="molecule type" value="Genomic_DNA"/>
</dbReference>